<feature type="region of interest" description="Disordered" evidence="1">
    <location>
        <begin position="187"/>
        <end position="221"/>
    </location>
</feature>
<dbReference type="EMBL" id="LNIX01000018">
    <property type="protein sequence ID" value="OXA45297.1"/>
    <property type="molecule type" value="Genomic_DNA"/>
</dbReference>
<dbReference type="AlphaFoldDB" id="A0A226DKU7"/>
<comment type="caution">
    <text evidence="2">The sequence shown here is derived from an EMBL/GenBank/DDBJ whole genome shotgun (WGS) entry which is preliminary data.</text>
</comment>
<reference evidence="2 3" key="1">
    <citation type="submission" date="2015-12" db="EMBL/GenBank/DDBJ databases">
        <title>The genome of Folsomia candida.</title>
        <authorList>
            <person name="Faddeeva A."/>
            <person name="Derks M.F."/>
            <person name="Anvar Y."/>
            <person name="Smit S."/>
            <person name="Van Straalen N."/>
            <person name="Roelofs D."/>
        </authorList>
    </citation>
    <scope>NUCLEOTIDE SEQUENCE [LARGE SCALE GENOMIC DNA]</scope>
    <source>
        <strain evidence="2 3">VU population</strain>
        <tissue evidence="2">Whole body</tissue>
    </source>
</reference>
<evidence type="ECO:0000313" key="2">
    <source>
        <dbReference type="EMBL" id="OXA45297.1"/>
    </source>
</evidence>
<keyword evidence="3" id="KW-1185">Reference proteome</keyword>
<proteinExistence type="predicted"/>
<evidence type="ECO:0000313" key="3">
    <source>
        <dbReference type="Proteomes" id="UP000198287"/>
    </source>
</evidence>
<feature type="compositionally biased region" description="Basic and acidic residues" evidence="1">
    <location>
        <begin position="125"/>
        <end position="135"/>
    </location>
</feature>
<name>A0A226DKU7_FOLCA</name>
<protein>
    <submittedName>
        <fullName evidence="2">Uncharacterized protein</fullName>
    </submittedName>
</protein>
<feature type="compositionally biased region" description="Acidic residues" evidence="1">
    <location>
        <begin position="208"/>
        <end position="219"/>
    </location>
</feature>
<feature type="region of interest" description="Disordered" evidence="1">
    <location>
        <begin position="227"/>
        <end position="246"/>
    </location>
</feature>
<accession>A0A226DKU7</accession>
<dbReference type="Proteomes" id="UP000198287">
    <property type="component" value="Unassembled WGS sequence"/>
</dbReference>
<sequence>MPKKSTSELDHLLTHFSEEKLSRRKILEKLKLSGCSVTRSSTYRELSSALIRPISKLAGLASPIKLQPPKKVFAYGFSKNRRPDKRPTAGGRLILGADMWGLPHLPLFTPVPGTKVFVTSRQQPKRSEDVEERRSLFGLEDPPDTKTRRKGISRPAHVYTGDDKKTTSNLNLTQIDHDTCTRLTGPCDDGVNGDATCSVPLSVRPGDEDKDGDEDDDGWGDLFVKKECPIPNESSNNRQPLSPDGQRKISDLELSSYFLNIPVQRLAREITEAKLKSQWDNFKPMYDAKTNIKKLEPPHKKVITVHPTLDMMQHFETFVNFLKYLGCEEVGAVGLSLPFPMNGVSRKYPV</sequence>
<gene>
    <name evidence="2" type="ORF">Fcan01_20186</name>
</gene>
<feature type="region of interest" description="Disordered" evidence="1">
    <location>
        <begin position="120"/>
        <end position="168"/>
    </location>
</feature>
<evidence type="ECO:0000256" key="1">
    <source>
        <dbReference type="SAM" id="MobiDB-lite"/>
    </source>
</evidence>
<organism evidence="2 3">
    <name type="scientific">Folsomia candida</name>
    <name type="common">Springtail</name>
    <dbReference type="NCBI Taxonomy" id="158441"/>
    <lineage>
        <taxon>Eukaryota</taxon>
        <taxon>Metazoa</taxon>
        <taxon>Ecdysozoa</taxon>
        <taxon>Arthropoda</taxon>
        <taxon>Hexapoda</taxon>
        <taxon>Collembola</taxon>
        <taxon>Entomobryomorpha</taxon>
        <taxon>Isotomoidea</taxon>
        <taxon>Isotomidae</taxon>
        <taxon>Proisotominae</taxon>
        <taxon>Folsomia</taxon>
    </lineage>
</organism>